<feature type="region of interest" description="Disordered" evidence="1">
    <location>
        <begin position="161"/>
        <end position="180"/>
    </location>
</feature>
<proteinExistence type="predicted"/>
<protein>
    <submittedName>
        <fullName evidence="2">Uncharacterized protein</fullName>
    </submittedName>
</protein>
<evidence type="ECO:0000313" key="2">
    <source>
        <dbReference type="EMBL" id="ESL08659.1"/>
    </source>
</evidence>
<evidence type="ECO:0000256" key="1">
    <source>
        <dbReference type="SAM" id="MobiDB-lite"/>
    </source>
</evidence>
<organism evidence="2 3">
    <name type="scientific">Trypanosoma rangeli SC58</name>
    <dbReference type="NCBI Taxonomy" id="429131"/>
    <lineage>
        <taxon>Eukaryota</taxon>
        <taxon>Discoba</taxon>
        <taxon>Euglenozoa</taxon>
        <taxon>Kinetoplastea</taxon>
        <taxon>Metakinetoplastina</taxon>
        <taxon>Trypanosomatida</taxon>
        <taxon>Trypanosomatidae</taxon>
        <taxon>Trypanosoma</taxon>
        <taxon>Herpetosoma</taxon>
    </lineage>
</organism>
<dbReference type="OrthoDB" id="248676at2759"/>
<dbReference type="EMBL" id="AUPL01003635">
    <property type="protein sequence ID" value="ESL08659.1"/>
    <property type="molecule type" value="Genomic_DNA"/>
</dbReference>
<gene>
    <name evidence="2" type="ORF">TRSC58_03635</name>
</gene>
<keyword evidence="3" id="KW-1185">Reference proteome</keyword>
<accession>A0A061J153</accession>
<evidence type="ECO:0000313" key="3">
    <source>
        <dbReference type="Proteomes" id="UP000031737"/>
    </source>
</evidence>
<name>A0A061J153_TRYRA</name>
<comment type="caution">
    <text evidence="2">The sequence shown here is derived from an EMBL/GenBank/DDBJ whole genome shotgun (WGS) entry which is preliminary data.</text>
</comment>
<dbReference type="VEuPathDB" id="TriTrypDB:TRSC58_03635"/>
<sequence length="558" mass="60910">MLGLSGPQQQQPCRGQQQLKQRQFSRAEARRCLYCQQQGCQGLQNCWWPRLRSSASRFYHKAPADPPQHFWDGSAKGEQEPVSVMEENLRTQIRVLEREVELLRTGFQKLASINCRDKTDAATMTSPVPTLAPEPSSLLCSHNAAGSGGDISLSRRTVASSRLGGGLQQQKEPPPPPQEQKTVEAFHTNFFHSQGVLGAEGAPMVNMSASQPLQGGAEGKDMAELKQLMCELTVQNATLCRKLAEMKVVVEQRDELLQSIVVQGLTSDAAPASSSAQAFTRPSLPSQPRGLLLHLLQTQGELAHFREETQQLKVALKTCEDNLQGSNTLVEELRRQLQQLTPFLKEHSTAPTVNTNVAAAAITTTTPSLLPTHASDSSQPTIAAVSAEAQNKGPTVSAKDAFTAASRGMATADATSPTLEVRDLQERLAVAERKVLAWEMWYRQQPQQPSCKEKESRTTAKKATAAVHEGNTAPLNWKQSHQPPKVLFRALPVAAPTRYVKLGGTSSWKQETVSDAMAIDTYALIARESALRQVAEQERTNLLAALSMEGVTGTDQEE</sequence>
<dbReference type="AlphaFoldDB" id="A0A061J153"/>
<dbReference type="Proteomes" id="UP000031737">
    <property type="component" value="Unassembled WGS sequence"/>
</dbReference>
<reference evidence="2 3" key="1">
    <citation type="submission" date="2013-07" db="EMBL/GenBank/DDBJ databases">
        <authorList>
            <person name="Stoco P.H."/>
            <person name="Wagner G."/>
            <person name="Gerber A."/>
            <person name="Zaha A."/>
            <person name="Thompson C."/>
            <person name="Bartholomeu D.C."/>
            <person name="Luckemeyer D.D."/>
            <person name="Bahia D."/>
            <person name="Loreto E."/>
            <person name="Prestes E.B."/>
            <person name="Lima F.M."/>
            <person name="Rodrigues-Luiz G."/>
            <person name="Vallejo G.A."/>
            <person name="Filho J.F."/>
            <person name="Monteiro K.M."/>
            <person name="Tyler K.M."/>
            <person name="de Almeida L.G."/>
            <person name="Ortiz M.F."/>
            <person name="Siervo M.A."/>
            <person name="de Moraes M.H."/>
            <person name="Cunha O.L."/>
            <person name="Mendonca-Neto R."/>
            <person name="Silva R."/>
            <person name="Teixeira S.M."/>
            <person name="Murta S.M."/>
            <person name="Sincero T.C."/>
            <person name="Mendes T.A."/>
            <person name="Urmenyi T.P."/>
            <person name="Silva V.G."/>
            <person name="da Rocha W.D."/>
            <person name="Andersson B."/>
            <person name="Romanha A.J."/>
            <person name="Steindel M."/>
            <person name="de Vasconcelos A.T."/>
            <person name="Grisard E.C."/>
        </authorList>
    </citation>
    <scope>NUCLEOTIDE SEQUENCE [LARGE SCALE GENOMIC DNA]</scope>
    <source>
        <strain evidence="2 3">SC58</strain>
    </source>
</reference>